<keyword evidence="2" id="KW-0808">Transferase</keyword>
<evidence type="ECO:0000256" key="10">
    <source>
        <dbReference type="ARBA" id="ARBA00060202"/>
    </source>
</evidence>
<dbReference type="SMART" id="SM00212">
    <property type="entry name" value="UBCc"/>
    <property type="match status" value="1"/>
</dbReference>
<dbReference type="Pfam" id="PF00179">
    <property type="entry name" value="UQ_con"/>
    <property type="match status" value="1"/>
</dbReference>
<dbReference type="InterPro" id="IPR000608">
    <property type="entry name" value="UBC"/>
</dbReference>
<dbReference type="CDD" id="cd23797">
    <property type="entry name" value="UBCc_UBE2H"/>
    <property type="match status" value="1"/>
</dbReference>
<comment type="function">
    <text evidence="10">Accepts ubiquitin from the E1 complex and catalyzes its covalent attachment to other proteins. E2 ubiquitin conjugating enzyme that transfers ubiquitin to MAEA, a core component of the CTLH E3 ubiquitin-protein ligase complex. In vitro catalyzes 'Lys-11'- and 'Lys-48'-linked polyubiquitination. Capable, in vitro, to ubiquitinate histone H2A.</text>
</comment>
<dbReference type="PANTHER" id="PTHR12832:SF11">
    <property type="entry name" value="LD23868P"/>
    <property type="match status" value="1"/>
</dbReference>
<dbReference type="Gene3D" id="3.10.110.10">
    <property type="entry name" value="Ubiquitin Conjugating Enzyme"/>
    <property type="match status" value="1"/>
</dbReference>
<dbReference type="PROSITE" id="PS51791">
    <property type="entry name" value="HSAC2"/>
    <property type="match status" value="1"/>
</dbReference>
<sequence>MGEEEDSNSNSKSKPVSGETTPDPLEHGIDDELKPLSGTEAKSSGSDTESELDTCSKQSDEPQGIPVQGARARISSESSSENGKSPSSEQSKRQRTISGSSPVQNFLFPGVAASPPKFMSLEEVMKAAKGVSNMVLAHEIAVDKNFKLEKFDPPDNSIEKQVRDVMHKAFWDHLAQELSQDPPSYEQALVLLQEVRDNLLDITLPHHTRLRQEISETLDVDLIKQQAEHGVLDFSQYSQYVLSIMARLCAPVRDETVRNLMKESDVLSVFRGVMETLDLMRLDMANFTIQQIRPHIVAQSVTYEKKKFAEYLKTQNDGLELTRAWLLSHVKPEDLTVPDDLEIRGVVNSVISRAYMELLSWPDEKALPETVVLDGSRILELRDRLSQVCILGSVLLVTLTAVGPMITQPDAFKLKLKRNLCIILDPALSDSETMALMDNLAEQVIKEVEDHLSENEKPQLPQSAKNALKAQMLEIKNPEHRIRSLISKRSTEFIATLLSSTTARPVQMPPGLSTLQEELAHICVDSRGAWSKDRPGLVCSDFRLGEDSGRGRRLALINTDTGLHAMASPLGEENLDDVPIDDFKGTTLRLEPASGQPSRSVSPSGDAAPRFMEERSRPTLRTAISDPTADAVTPPTPDQANNFYCSQGLSRSFYQQPPIGRPRRASWHAETGTEPCIDEFFSVRVGTLEQAIEECRHLTVPENDGPIKGAWLLTEINHWDIEKERVVLLCERSLLVIKYDFIALRSLEFTRINLTSLENLQIGELTYPSHSLVPRISGIAGGVVTVIRSCLLNRLQNTIATISSKATGSPRNVPKESSTEKQFSLSAVSFEPRARNMQGFRVTWNNGHQISFAQKWNPWSRDIPYTTFTSHPLYWYTGCENGFYDAKSLSKELKIALEQMQEQQEGVATCTISQGPIVIENYLGIASLLHNATELGFFKLRGKKLRFLAERDVRRSQKVAIVCGVESHQVKLVIWLDLGLVSPIILTKMSSPSAGKRRMDTDVIKLIEKKHEVTMLNGLNEFCVKFYGPKGTPYEGGVWKVRVHLPEHYPFKSPSIGFMNKVYHPNIDEVSGTVCLDVINQAWTALYDLSNIFESFLPQLLTYPNPIDPLNGDAAAMYLHKPEEYKKKVSDYVKRYATEEALKEQEAAQAESSDSESSMSDFSEDEAQDMEL</sequence>
<evidence type="ECO:0000256" key="1">
    <source>
        <dbReference type="ARBA" id="ARBA00010954"/>
    </source>
</evidence>
<keyword evidence="7" id="KW-0007">Acetylation</keyword>
<dbReference type="PROSITE" id="PS50127">
    <property type="entry name" value="UBC_2"/>
    <property type="match status" value="1"/>
</dbReference>
<evidence type="ECO:0000256" key="13">
    <source>
        <dbReference type="ARBA" id="ARBA00076312"/>
    </source>
</evidence>
<evidence type="ECO:0000256" key="6">
    <source>
        <dbReference type="ARBA" id="ARBA00022843"/>
    </source>
</evidence>
<comment type="catalytic activity">
    <reaction evidence="8">
        <text>S-ubiquitinyl-[E1 ubiquitin-activating enzyme]-L-cysteine + [acceptor protein]-L-lysine = [E1 ubiquitin-activating enzyme]-L-cysteine + N(6)-monoubiquitinyl-[acceptor protein]-L-lysine.</text>
        <dbReference type="EC" id="2.3.2.24"/>
    </reaction>
</comment>
<feature type="domain" description="UBC core" evidence="19">
    <location>
        <begin position="983"/>
        <end position="1138"/>
    </location>
</feature>
<feature type="region of interest" description="Disordered" evidence="18">
    <location>
        <begin position="1143"/>
        <end position="1172"/>
    </location>
</feature>
<evidence type="ECO:0000256" key="15">
    <source>
        <dbReference type="ARBA" id="ARBA00078369"/>
    </source>
</evidence>
<proteinExistence type="inferred from homology"/>
<evidence type="ECO:0000256" key="17">
    <source>
        <dbReference type="PROSITE-ProRule" id="PRU10133"/>
    </source>
</evidence>
<evidence type="ECO:0000256" key="2">
    <source>
        <dbReference type="ARBA" id="ARBA00022679"/>
    </source>
</evidence>
<protein>
    <recommendedName>
        <fullName evidence="12">Ubiquitin-conjugating enzyme E2 H</fullName>
        <ecNumber evidence="9">2.3.2.24</ecNumber>
    </recommendedName>
    <alternativeName>
        <fullName evidence="15">(E3-independent) E2 ubiquitin-conjugating enzyme H</fullName>
    </alternativeName>
    <alternativeName>
        <fullName evidence="13">E2 ubiquitin-conjugating enzyme H</fullName>
    </alternativeName>
    <alternativeName>
        <fullName evidence="16">Ubiquitin carrier protein H</fullName>
    </alternativeName>
    <alternativeName>
        <fullName evidence="14">Ubiquitin-protein ligase H</fullName>
    </alternativeName>
</protein>
<keyword evidence="3" id="KW-0547">Nucleotide-binding</keyword>
<dbReference type="SUPFAM" id="SSF54495">
    <property type="entry name" value="UBC-like"/>
    <property type="match status" value="1"/>
</dbReference>
<evidence type="ECO:0000256" key="4">
    <source>
        <dbReference type="ARBA" id="ARBA00022786"/>
    </source>
</evidence>
<evidence type="ECO:0000256" key="8">
    <source>
        <dbReference type="ARBA" id="ARBA00035845"/>
    </source>
</evidence>
<reference evidence="21 22" key="1">
    <citation type="submission" date="2023-03" db="EMBL/GenBank/DDBJ databases">
        <title>High-quality genome of Scylla paramamosain provides insights in environmental adaptation.</title>
        <authorList>
            <person name="Zhang L."/>
        </authorList>
    </citation>
    <scope>NUCLEOTIDE SEQUENCE [LARGE SCALE GENOMIC DNA]</scope>
    <source>
        <strain evidence="21">LZ_2023a</strain>
        <tissue evidence="21">Muscle</tissue>
    </source>
</reference>
<dbReference type="Proteomes" id="UP001487740">
    <property type="component" value="Unassembled WGS sequence"/>
</dbReference>
<organism evidence="21 22">
    <name type="scientific">Scylla paramamosain</name>
    <name type="common">Mud crab</name>
    <dbReference type="NCBI Taxonomy" id="85552"/>
    <lineage>
        <taxon>Eukaryota</taxon>
        <taxon>Metazoa</taxon>
        <taxon>Ecdysozoa</taxon>
        <taxon>Arthropoda</taxon>
        <taxon>Crustacea</taxon>
        <taxon>Multicrustacea</taxon>
        <taxon>Malacostraca</taxon>
        <taxon>Eumalacostraca</taxon>
        <taxon>Eucarida</taxon>
        <taxon>Decapoda</taxon>
        <taxon>Pleocyemata</taxon>
        <taxon>Brachyura</taxon>
        <taxon>Eubrachyura</taxon>
        <taxon>Portunoidea</taxon>
        <taxon>Portunidae</taxon>
        <taxon>Portuninae</taxon>
        <taxon>Scylla</taxon>
    </lineage>
</organism>
<feature type="domain" description="HSac2" evidence="20">
    <location>
        <begin position="682"/>
        <end position="826"/>
    </location>
</feature>
<evidence type="ECO:0000256" key="16">
    <source>
        <dbReference type="ARBA" id="ARBA00082119"/>
    </source>
</evidence>
<feature type="region of interest" description="Disordered" evidence="18">
    <location>
        <begin position="588"/>
        <end position="641"/>
    </location>
</feature>
<comment type="caution">
    <text evidence="21">The sequence shown here is derived from an EMBL/GenBank/DDBJ whole genome shotgun (WGS) entry which is preliminary data.</text>
</comment>
<feature type="compositionally biased region" description="Basic and acidic residues" evidence="18">
    <location>
        <begin position="24"/>
        <end position="34"/>
    </location>
</feature>
<dbReference type="InterPro" id="IPR008862">
    <property type="entry name" value="Tcp11"/>
</dbReference>
<feature type="active site" description="Glycyl thioester intermediate" evidence="17">
    <location>
        <position position="1075"/>
    </location>
</feature>
<comment type="similarity">
    <text evidence="1">Belongs to the TCP11 family.</text>
</comment>
<dbReference type="Pfam" id="PF05794">
    <property type="entry name" value="Tcp11"/>
    <property type="match status" value="1"/>
</dbReference>
<dbReference type="InterPro" id="IPR023313">
    <property type="entry name" value="UBQ-conjugating_AS"/>
</dbReference>
<feature type="compositionally biased region" description="Polar residues" evidence="18">
    <location>
        <begin position="40"/>
        <end position="57"/>
    </location>
</feature>
<dbReference type="EMBL" id="JARAKH010000019">
    <property type="protein sequence ID" value="KAK8394070.1"/>
    <property type="molecule type" value="Genomic_DNA"/>
</dbReference>
<feature type="compositionally biased region" description="Acidic residues" evidence="18">
    <location>
        <begin position="1162"/>
        <end position="1172"/>
    </location>
</feature>
<dbReference type="AlphaFoldDB" id="A0AAW0U2Z1"/>
<evidence type="ECO:0000259" key="20">
    <source>
        <dbReference type="PROSITE" id="PS51791"/>
    </source>
</evidence>
<dbReference type="InterPro" id="IPR022158">
    <property type="entry name" value="Inositol_phosphatase"/>
</dbReference>
<evidence type="ECO:0000313" key="21">
    <source>
        <dbReference type="EMBL" id="KAK8394070.1"/>
    </source>
</evidence>
<dbReference type="PANTHER" id="PTHR12832">
    <property type="entry name" value="TESTIS-SPECIFIC PROTEIN PBS13 T-COMPLEX 11"/>
    <property type="match status" value="1"/>
</dbReference>
<keyword evidence="4" id="KW-0833">Ubl conjugation pathway</keyword>
<evidence type="ECO:0000259" key="19">
    <source>
        <dbReference type="PROSITE" id="PS50127"/>
    </source>
</evidence>
<dbReference type="InterPro" id="IPR034753">
    <property type="entry name" value="hSac2"/>
</dbReference>
<dbReference type="GO" id="GO:0007165">
    <property type="term" value="P:signal transduction"/>
    <property type="evidence" value="ECO:0007669"/>
    <property type="project" value="TreeGrafter"/>
</dbReference>
<accession>A0AAW0U2Z1</accession>
<feature type="compositionally biased region" description="Low complexity" evidence="18">
    <location>
        <begin position="75"/>
        <end position="89"/>
    </location>
</feature>
<evidence type="ECO:0000256" key="3">
    <source>
        <dbReference type="ARBA" id="ARBA00022741"/>
    </source>
</evidence>
<dbReference type="EC" id="2.3.2.24" evidence="9"/>
<dbReference type="GO" id="GO:0005524">
    <property type="term" value="F:ATP binding"/>
    <property type="evidence" value="ECO:0007669"/>
    <property type="project" value="UniProtKB-KW"/>
</dbReference>
<evidence type="ECO:0000256" key="14">
    <source>
        <dbReference type="ARBA" id="ARBA00077502"/>
    </source>
</evidence>
<dbReference type="GO" id="GO:0061631">
    <property type="term" value="F:ubiquitin conjugating enzyme activity"/>
    <property type="evidence" value="ECO:0007669"/>
    <property type="project" value="UniProtKB-EC"/>
</dbReference>
<evidence type="ECO:0000256" key="9">
    <source>
        <dbReference type="ARBA" id="ARBA00039076"/>
    </source>
</evidence>
<evidence type="ECO:0000256" key="18">
    <source>
        <dbReference type="SAM" id="MobiDB-lite"/>
    </source>
</evidence>
<keyword evidence="22" id="KW-1185">Reference proteome</keyword>
<evidence type="ECO:0000256" key="5">
    <source>
        <dbReference type="ARBA" id="ARBA00022840"/>
    </source>
</evidence>
<keyword evidence="5" id="KW-0067">ATP-binding</keyword>
<gene>
    <name evidence="21" type="ORF">O3P69_006340</name>
</gene>
<comment type="subunit">
    <text evidence="11">Interacts with MAEA and WDR26, components of the CTLH complex that contains GID4, RANBP9 and/or RANBP10, MKLN1, MAEA, RMND5A (or alternatively its paralog RMND5B), GID8, ARMC8, WDR26 and YPEL5.</text>
</comment>
<feature type="compositionally biased region" description="Low complexity" evidence="18">
    <location>
        <begin position="1147"/>
        <end position="1161"/>
    </location>
</feature>
<dbReference type="PROSITE" id="PS00183">
    <property type="entry name" value="UBC_1"/>
    <property type="match status" value="1"/>
</dbReference>
<evidence type="ECO:0000256" key="12">
    <source>
        <dbReference type="ARBA" id="ARBA00072436"/>
    </source>
</evidence>
<feature type="region of interest" description="Disordered" evidence="18">
    <location>
        <begin position="1"/>
        <end position="105"/>
    </location>
</feature>
<evidence type="ECO:0000313" key="22">
    <source>
        <dbReference type="Proteomes" id="UP001487740"/>
    </source>
</evidence>
<dbReference type="Pfam" id="PF12456">
    <property type="entry name" value="hSac2"/>
    <property type="match status" value="1"/>
</dbReference>
<dbReference type="InterPro" id="IPR016135">
    <property type="entry name" value="UBQ-conjugating_enzyme/RWD"/>
</dbReference>
<dbReference type="FunFam" id="3.10.110.10:FF:000078">
    <property type="entry name" value="ubiquitin-conjugating enzyme E2 H isoform X2"/>
    <property type="match status" value="1"/>
</dbReference>
<name>A0AAW0U2Z1_SCYPA</name>
<evidence type="ECO:0000256" key="7">
    <source>
        <dbReference type="ARBA" id="ARBA00022990"/>
    </source>
</evidence>
<evidence type="ECO:0000256" key="11">
    <source>
        <dbReference type="ARBA" id="ARBA00063081"/>
    </source>
</evidence>
<keyword evidence="6" id="KW-0832">Ubl conjugation</keyword>